<name>A0ABZ1DGD4_9ENTR</name>
<gene>
    <name evidence="7" type="ORF">VPX56_00685</name>
</gene>
<dbReference type="PANTHER" id="PTHR33420">
    <property type="entry name" value="FIMBRIAL SUBUNIT ELFA-RELATED"/>
    <property type="match status" value="1"/>
</dbReference>
<dbReference type="InterPro" id="IPR008966">
    <property type="entry name" value="Adhesion_dom_sf"/>
</dbReference>
<reference evidence="7 8" key="1">
    <citation type="submission" date="2024-01" db="EMBL/GenBank/DDBJ databases">
        <title>AV1 has a protective and therapeutic effect against plant viruses.</title>
        <authorList>
            <person name="Wang F."/>
        </authorList>
    </citation>
    <scope>NUCLEOTIDE SEQUENCE [LARGE SCALE GENOMIC DNA]</scope>
    <source>
        <strain evidence="7 8">AV1</strain>
    </source>
</reference>
<comment type="similarity">
    <text evidence="2">Belongs to the fimbrial protein family.</text>
</comment>
<comment type="subcellular location">
    <subcellularLocation>
        <location evidence="1">Fimbrium</location>
    </subcellularLocation>
</comment>
<dbReference type="EMBL" id="CP142124">
    <property type="protein sequence ID" value="WRW31687.1"/>
    <property type="molecule type" value="Genomic_DNA"/>
</dbReference>
<evidence type="ECO:0000313" key="8">
    <source>
        <dbReference type="Proteomes" id="UP001330482"/>
    </source>
</evidence>
<evidence type="ECO:0000256" key="5">
    <source>
        <dbReference type="SAM" id="SignalP"/>
    </source>
</evidence>
<keyword evidence="8" id="KW-1185">Reference proteome</keyword>
<proteinExistence type="inferred from homology"/>
<feature type="domain" description="Fimbrial-type adhesion" evidence="6">
    <location>
        <begin position="33"/>
        <end position="180"/>
    </location>
</feature>
<evidence type="ECO:0000259" key="6">
    <source>
        <dbReference type="Pfam" id="PF00419"/>
    </source>
</evidence>
<dbReference type="InterPro" id="IPR000259">
    <property type="entry name" value="Adhesion_dom_fimbrial"/>
</dbReference>
<evidence type="ECO:0000256" key="1">
    <source>
        <dbReference type="ARBA" id="ARBA00004561"/>
    </source>
</evidence>
<evidence type="ECO:0000313" key="7">
    <source>
        <dbReference type="EMBL" id="WRW31687.1"/>
    </source>
</evidence>
<dbReference type="SUPFAM" id="SSF49401">
    <property type="entry name" value="Bacterial adhesins"/>
    <property type="match status" value="1"/>
</dbReference>
<accession>A0ABZ1DGD4</accession>
<evidence type="ECO:0000256" key="4">
    <source>
        <dbReference type="ARBA" id="ARBA00023263"/>
    </source>
</evidence>
<sequence length="181" mass="18699">MKKIAVIVSLGLASFNSYSADVPGATQTGTITVKGSAYTSACTTNPTTAVSLALPTTSSAEYKAKGDMSPKGKTEAIALVCKDIPGMYLTVAGTPDDTNTSLFKIPVGSGKATGVALKLQVATLLEPNNLVDVMPNKETSFIQKNGTSNMGFTYTAQAVATADKVTSGDLATTLTWTARYN</sequence>
<keyword evidence="4" id="KW-0281">Fimbrium</keyword>
<dbReference type="RefSeq" id="WP_326469288.1">
    <property type="nucleotide sequence ID" value="NZ_CP142124.1"/>
</dbReference>
<organism evidence="7 8">
    <name type="scientific">Enterobacter wuhouensis</name>
    <dbReference type="NCBI Taxonomy" id="2529381"/>
    <lineage>
        <taxon>Bacteria</taxon>
        <taxon>Pseudomonadati</taxon>
        <taxon>Pseudomonadota</taxon>
        <taxon>Gammaproteobacteria</taxon>
        <taxon>Enterobacterales</taxon>
        <taxon>Enterobacteriaceae</taxon>
        <taxon>Enterobacter</taxon>
    </lineage>
</organism>
<evidence type="ECO:0000256" key="3">
    <source>
        <dbReference type="ARBA" id="ARBA00022729"/>
    </source>
</evidence>
<dbReference type="Gene3D" id="2.60.40.1090">
    <property type="entry name" value="Fimbrial-type adhesion domain"/>
    <property type="match status" value="1"/>
</dbReference>
<dbReference type="PANTHER" id="PTHR33420:SF3">
    <property type="entry name" value="FIMBRIAL SUBUNIT ELFA"/>
    <property type="match status" value="1"/>
</dbReference>
<protein>
    <submittedName>
        <fullName evidence="7">Fimbrial protein</fullName>
    </submittedName>
</protein>
<keyword evidence="3 5" id="KW-0732">Signal</keyword>
<evidence type="ECO:0000256" key="2">
    <source>
        <dbReference type="ARBA" id="ARBA00006671"/>
    </source>
</evidence>
<dbReference type="InterPro" id="IPR050263">
    <property type="entry name" value="Bact_Fimbrial_Adh_Pro"/>
</dbReference>
<dbReference type="Pfam" id="PF00419">
    <property type="entry name" value="Fimbrial"/>
    <property type="match status" value="1"/>
</dbReference>
<dbReference type="Proteomes" id="UP001330482">
    <property type="component" value="Chromosome"/>
</dbReference>
<dbReference type="InterPro" id="IPR036937">
    <property type="entry name" value="Adhesion_dom_fimbrial_sf"/>
</dbReference>
<feature type="signal peptide" evidence="5">
    <location>
        <begin position="1"/>
        <end position="19"/>
    </location>
</feature>
<feature type="chain" id="PRO_5045152180" evidence="5">
    <location>
        <begin position="20"/>
        <end position="181"/>
    </location>
</feature>